<sequence>MRDSLRLAALAVWGMLVWSGVGQASPLPPGTTLAPTQHVVRHLKDEPVSLDPVAAVGLTEAQVLRDLFEGLVNQGADGRVQPGVAYAWHSKDNQRYVFQLRDTARWSNGEALTAYDFVYAWRRLVDPQTHSPFAWFAEMAGIANAAEIISGQLPPDRLGVAAPDARTLVVQLNRPLAYFPQLCTHFSLFPQPQSIIARLGQAWTQPGHLVGNGAFQLTQRVVNERIVLSANPYYWDRANTHLTQVTFIPINQESAATHRYLAGDIDITESFPKNRYAQLKARLPGQVFTPDQLGTYYYAFNTRRPPLNDVRVRRALSYAIDREIIAGKVVGSGEKPAYRLTPDATADFPPTPLAWQQMSQAERHRQARAWLREAGYGPGKPLKLTLLYNTAENHQKIAIAVASMWKKTLGVQVKLTNQEWKSYVDSRNSGQFDVVRASWMADYNEASSFLTLLSHRHSGNLSGFNRPEYDALLQQAAGERDAQRRREVYLQAERMIAEAAPIAPIYQYTNARLIKPWVKGYPITNPEDVAYSRQLYILAH</sequence>
<dbReference type="GO" id="GO:0015833">
    <property type="term" value="P:peptide transport"/>
    <property type="evidence" value="ECO:0007669"/>
    <property type="project" value="TreeGrafter"/>
</dbReference>
<dbReference type="GO" id="GO:0030288">
    <property type="term" value="C:outer membrane-bounded periplasmic space"/>
    <property type="evidence" value="ECO:0007669"/>
    <property type="project" value="TreeGrafter"/>
</dbReference>
<dbReference type="Pfam" id="PF00496">
    <property type="entry name" value="SBP_bac_5"/>
    <property type="match status" value="1"/>
</dbReference>
<organism evidence="6 7">
    <name type="scientific">Edwardsiella tarda</name>
    <dbReference type="NCBI Taxonomy" id="636"/>
    <lineage>
        <taxon>Bacteria</taxon>
        <taxon>Pseudomonadati</taxon>
        <taxon>Pseudomonadota</taxon>
        <taxon>Gammaproteobacteria</taxon>
        <taxon>Enterobacterales</taxon>
        <taxon>Hafniaceae</taxon>
        <taxon>Edwardsiella</taxon>
    </lineage>
</organism>
<dbReference type="STRING" id="636.AAW15_08715"/>
<proteinExistence type="inferred from homology"/>
<evidence type="ECO:0000256" key="3">
    <source>
        <dbReference type="ARBA" id="ARBA00022448"/>
    </source>
</evidence>
<dbReference type="PANTHER" id="PTHR30290:SF23">
    <property type="entry name" value="PERIPLASMIC MUREIN PEPTIDE-BINDING PROTEIN"/>
    <property type="match status" value="1"/>
</dbReference>
<dbReference type="FunFam" id="3.90.76.10:FF:000001">
    <property type="entry name" value="Oligopeptide ABC transporter substrate-binding protein"/>
    <property type="match status" value="1"/>
</dbReference>
<dbReference type="OrthoDB" id="9801912at2"/>
<dbReference type="GO" id="GO:1904680">
    <property type="term" value="F:peptide transmembrane transporter activity"/>
    <property type="evidence" value="ECO:0007669"/>
    <property type="project" value="TreeGrafter"/>
</dbReference>
<comment type="caution">
    <text evidence="6">The sequence shown here is derived from an EMBL/GenBank/DDBJ whole genome shotgun (WGS) entry which is preliminary data.</text>
</comment>
<evidence type="ECO:0000256" key="2">
    <source>
        <dbReference type="ARBA" id="ARBA00005695"/>
    </source>
</evidence>
<dbReference type="Gene3D" id="3.90.76.10">
    <property type="entry name" value="Dipeptide-binding Protein, Domain 1"/>
    <property type="match status" value="1"/>
</dbReference>
<comment type="similarity">
    <text evidence="2">Belongs to the bacterial solute-binding protein 5 family.</text>
</comment>
<dbReference type="Gene3D" id="3.40.190.10">
    <property type="entry name" value="Periplasmic binding protein-like II"/>
    <property type="match status" value="1"/>
</dbReference>
<dbReference type="SUPFAM" id="SSF53850">
    <property type="entry name" value="Periplasmic binding protein-like II"/>
    <property type="match status" value="1"/>
</dbReference>
<keyword evidence="4" id="KW-0732">Signal</keyword>
<accession>A0A2A7U3H8</accession>
<dbReference type="FunFam" id="3.10.105.10:FF:000001">
    <property type="entry name" value="Oligopeptide ABC transporter, oligopeptide-binding protein"/>
    <property type="match status" value="1"/>
</dbReference>
<dbReference type="CDD" id="cd08504">
    <property type="entry name" value="PBP2_OppA"/>
    <property type="match status" value="1"/>
</dbReference>
<dbReference type="PANTHER" id="PTHR30290">
    <property type="entry name" value="PERIPLASMIC BINDING COMPONENT OF ABC TRANSPORTER"/>
    <property type="match status" value="1"/>
</dbReference>
<dbReference type="EMBL" id="PDDV01000013">
    <property type="protein sequence ID" value="PEH72831.1"/>
    <property type="molecule type" value="Genomic_DNA"/>
</dbReference>
<name>A0A2A7U3H8_EDWTA</name>
<evidence type="ECO:0000313" key="6">
    <source>
        <dbReference type="EMBL" id="PEH72831.1"/>
    </source>
</evidence>
<evidence type="ECO:0000259" key="5">
    <source>
        <dbReference type="Pfam" id="PF00496"/>
    </source>
</evidence>
<dbReference type="AlphaFoldDB" id="A0A2A7U3H8"/>
<dbReference type="InterPro" id="IPR030678">
    <property type="entry name" value="Peptide/Ni-bd"/>
</dbReference>
<dbReference type="InterPro" id="IPR000914">
    <property type="entry name" value="SBP_5_dom"/>
</dbReference>
<dbReference type="Proteomes" id="UP000219788">
    <property type="component" value="Unassembled WGS sequence"/>
</dbReference>
<feature type="domain" description="Solute-binding protein family 5" evidence="5">
    <location>
        <begin position="80"/>
        <end position="455"/>
    </location>
</feature>
<comment type="subcellular location">
    <subcellularLocation>
        <location evidence="1">Cell envelope</location>
    </subcellularLocation>
</comment>
<keyword evidence="3" id="KW-0813">Transport</keyword>
<dbReference type="RefSeq" id="WP_098143245.1">
    <property type="nucleotide sequence ID" value="NZ_CP100789.1"/>
</dbReference>
<dbReference type="PIRSF" id="PIRSF002741">
    <property type="entry name" value="MppA"/>
    <property type="match status" value="1"/>
</dbReference>
<dbReference type="InterPro" id="IPR039424">
    <property type="entry name" value="SBP_5"/>
</dbReference>
<gene>
    <name evidence="6" type="ORF">CRM76_13250</name>
</gene>
<reference evidence="7" key="1">
    <citation type="submission" date="2017-09" db="EMBL/GenBank/DDBJ databases">
        <title>FDA dAtabase for Regulatory Grade micrObial Sequences (FDA-ARGOS): Supporting development and validation of Infectious Disease Dx tests.</title>
        <authorList>
            <person name="Goldberg B."/>
            <person name="Campos J."/>
            <person name="Tallon L."/>
            <person name="Sadzewicz L."/>
            <person name="Ott S."/>
            <person name="Zhao X."/>
            <person name="Nagaraj S."/>
            <person name="Vavikolanu K."/>
            <person name="Aluvathingal J."/>
            <person name="Nadendla S."/>
            <person name="Geyer C."/>
            <person name="Sichtig H."/>
        </authorList>
    </citation>
    <scope>NUCLEOTIDE SEQUENCE [LARGE SCALE GENOMIC DNA]</scope>
    <source>
        <strain evidence="7">FDAARGOS_370</strain>
    </source>
</reference>
<evidence type="ECO:0000313" key="7">
    <source>
        <dbReference type="Proteomes" id="UP000219788"/>
    </source>
</evidence>
<evidence type="ECO:0000256" key="1">
    <source>
        <dbReference type="ARBA" id="ARBA00004196"/>
    </source>
</evidence>
<evidence type="ECO:0000256" key="4">
    <source>
        <dbReference type="ARBA" id="ARBA00022729"/>
    </source>
</evidence>
<protein>
    <submittedName>
        <fullName evidence="6">Oligopeptide ABC transporter substrate-binding protein OppA</fullName>
    </submittedName>
</protein>
<dbReference type="Gene3D" id="3.10.105.10">
    <property type="entry name" value="Dipeptide-binding Protein, Domain 3"/>
    <property type="match status" value="1"/>
</dbReference>
<dbReference type="GO" id="GO:0043190">
    <property type="term" value="C:ATP-binding cassette (ABC) transporter complex"/>
    <property type="evidence" value="ECO:0007669"/>
    <property type="project" value="InterPro"/>
</dbReference>